<sequence length="411" mass="43038">MDVGESLRMSVRTIRGHKLRSVLTTLGIVIGIAAVITFVTLGVSLKAEIVGEFSESGANSIFLLPAPSGEGGGFGFGAQAVFTEHDLAQLRAAEGVRAVVPVGSIPVSAVGRDNESVATSDMTATSPAQFDGAEFAAGGPFTERRPGLVVNREAARQFPGNLSVGDEVTVTHRNGSQFDIAVVGILANDTSVSGFGGFGSGPSFYLPTEYYDQVVESPSTGESQRVYPQVTVVAENPGEIATVKDRVQRSLASSDAAQLVPQGYEISARTNEDIVERIGNVVDRLTQFVTGIAVISLLVGAIGIANIMLVSVRERTREIGIMKAVGATNRDVLQLFLVEATLLGLLGALVGTPLGVLGGYIVTQYADLPLTLAYQWFALAIGIGVLVGIVAGLYPAWSAARVDPIDALRYE</sequence>
<dbReference type="AlphaFoldDB" id="A0ABD6CF41"/>
<reference evidence="10 11" key="1">
    <citation type="journal article" date="2019" name="Int. J. Syst. Evol. Microbiol.">
        <title>The Global Catalogue of Microorganisms (GCM) 10K type strain sequencing project: providing services to taxonomists for standard genome sequencing and annotation.</title>
        <authorList>
            <consortium name="The Broad Institute Genomics Platform"/>
            <consortium name="The Broad Institute Genome Sequencing Center for Infectious Disease"/>
            <person name="Wu L."/>
            <person name="Ma J."/>
        </authorList>
    </citation>
    <scope>NUCLEOTIDE SEQUENCE [LARGE SCALE GENOMIC DNA]</scope>
    <source>
        <strain evidence="10 11">CGMCC 1.12125</strain>
    </source>
</reference>
<dbReference type="EMBL" id="JBHUDJ010000014">
    <property type="protein sequence ID" value="MFD1588870.1"/>
    <property type="molecule type" value="Genomic_DNA"/>
</dbReference>
<evidence type="ECO:0000256" key="7">
    <source>
        <dbReference type="SAM" id="Phobius"/>
    </source>
</evidence>
<keyword evidence="11" id="KW-1185">Reference proteome</keyword>
<dbReference type="InterPro" id="IPR025857">
    <property type="entry name" value="MacB_PCD"/>
</dbReference>
<evidence type="ECO:0000313" key="11">
    <source>
        <dbReference type="Proteomes" id="UP001597119"/>
    </source>
</evidence>
<comment type="caution">
    <text evidence="10">The sequence shown here is derived from an EMBL/GenBank/DDBJ whole genome shotgun (WGS) entry which is preliminary data.</text>
</comment>
<dbReference type="RefSeq" id="WP_247378524.1">
    <property type="nucleotide sequence ID" value="NZ_JALLGV010000005.1"/>
</dbReference>
<evidence type="ECO:0000256" key="1">
    <source>
        <dbReference type="ARBA" id="ARBA00004651"/>
    </source>
</evidence>
<evidence type="ECO:0000256" key="4">
    <source>
        <dbReference type="ARBA" id="ARBA00022989"/>
    </source>
</evidence>
<accession>A0ABD6CF41</accession>
<feature type="transmembrane region" description="Helical" evidence="7">
    <location>
        <begin position="288"/>
        <end position="312"/>
    </location>
</feature>
<keyword evidence="2" id="KW-1003">Cell membrane</keyword>
<evidence type="ECO:0000259" key="9">
    <source>
        <dbReference type="Pfam" id="PF12704"/>
    </source>
</evidence>
<dbReference type="Pfam" id="PF02687">
    <property type="entry name" value="FtsX"/>
    <property type="match status" value="1"/>
</dbReference>
<dbReference type="InterPro" id="IPR050250">
    <property type="entry name" value="Macrolide_Exporter_MacB"/>
</dbReference>
<proteinExistence type="inferred from homology"/>
<evidence type="ECO:0000256" key="5">
    <source>
        <dbReference type="ARBA" id="ARBA00023136"/>
    </source>
</evidence>
<keyword evidence="3 7" id="KW-0812">Transmembrane</keyword>
<feature type="transmembrane region" description="Helical" evidence="7">
    <location>
        <begin position="333"/>
        <end position="361"/>
    </location>
</feature>
<comment type="similarity">
    <text evidence="6">Belongs to the ABC-4 integral membrane protein family.</text>
</comment>
<evidence type="ECO:0000256" key="3">
    <source>
        <dbReference type="ARBA" id="ARBA00022692"/>
    </source>
</evidence>
<dbReference type="PANTHER" id="PTHR30572:SF4">
    <property type="entry name" value="ABC TRANSPORTER PERMEASE YTRF"/>
    <property type="match status" value="1"/>
</dbReference>
<evidence type="ECO:0000256" key="6">
    <source>
        <dbReference type="ARBA" id="ARBA00038076"/>
    </source>
</evidence>
<evidence type="ECO:0000313" key="10">
    <source>
        <dbReference type="EMBL" id="MFD1588870.1"/>
    </source>
</evidence>
<dbReference type="PANTHER" id="PTHR30572">
    <property type="entry name" value="MEMBRANE COMPONENT OF TRANSPORTER-RELATED"/>
    <property type="match status" value="1"/>
</dbReference>
<comment type="subcellular location">
    <subcellularLocation>
        <location evidence="1">Cell membrane</location>
        <topology evidence="1">Multi-pass membrane protein</topology>
    </subcellularLocation>
</comment>
<gene>
    <name evidence="10" type="ORF">ACFR9U_17980</name>
</gene>
<evidence type="ECO:0000259" key="8">
    <source>
        <dbReference type="Pfam" id="PF02687"/>
    </source>
</evidence>
<dbReference type="Pfam" id="PF12704">
    <property type="entry name" value="MacB_PCD"/>
    <property type="match status" value="1"/>
</dbReference>
<feature type="transmembrane region" description="Helical" evidence="7">
    <location>
        <begin position="373"/>
        <end position="394"/>
    </location>
</feature>
<feature type="domain" description="ABC3 transporter permease C-terminal" evidence="8">
    <location>
        <begin position="292"/>
        <end position="404"/>
    </location>
</feature>
<feature type="domain" description="MacB-like periplasmic core" evidence="9">
    <location>
        <begin position="21"/>
        <end position="249"/>
    </location>
</feature>
<dbReference type="InterPro" id="IPR003838">
    <property type="entry name" value="ABC3_permease_C"/>
</dbReference>
<keyword evidence="5 7" id="KW-0472">Membrane</keyword>
<dbReference type="Proteomes" id="UP001597119">
    <property type="component" value="Unassembled WGS sequence"/>
</dbReference>
<feature type="transmembrane region" description="Helical" evidence="7">
    <location>
        <begin position="21"/>
        <end position="45"/>
    </location>
</feature>
<dbReference type="GO" id="GO:0005886">
    <property type="term" value="C:plasma membrane"/>
    <property type="evidence" value="ECO:0007669"/>
    <property type="project" value="UniProtKB-SubCell"/>
</dbReference>
<name>A0ABD6CF41_9EURY</name>
<protein>
    <submittedName>
        <fullName evidence="10">ABC transporter permease</fullName>
    </submittedName>
</protein>
<evidence type="ECO:0000256" key="2">
    <source>
        <dbReference type="ARBA" id="ARBA00022475"/>
    </source>
</evidence>
<keyword evidence="4 7" id="KW-1133">Transmembrane helix</keyword>
<organism evidence="10 11">
    <name type="scientific">Halorientalis brevis</name>
    <dbReference type="NCBI Taxonomy" id="1126241"/>
    <lineage>
        <taxon>Archaea</taxon>
        <taxon>Methanobacteriati</taxon>
        <taxon>Methanobacteriota</taxon>
        <taxon>Stenosarchaea group</taxon>
        <taxon>Halobacteria</taxon>
        <taxon>Halobacteriales</taxon>
        <taxon>Haloarculaceae</taxon>
        <taxon>Halorientalis</taxon>
    </lineage>
</organism>